<sequence>MAFRFGGRQMAGRNLLGAPTQLRGYCQKISPTKTSSRVGHDVRAFIAGGLVASFFYLYWLRNQAFKIKDLSFVIRKGRNVDHHVWCHQEEYRLFPTEGEKLLKLFNKHQFSGITVVCTMSTHYEDGDHQKILKKKTVLLQSFSGSL</sequence>
<reference evidence="2 3" key="1">
    <citation type="submission" date="2023-10" db="EMBL/GenBank/DDBJ databases">
        <title>Genome-Wide Identification Analysis in wild type Solanum Pinnatisectum Reveals Some Genes Defensing Phytophthora Infestans.</title>
        <authorList>
            <person name="Sun C."/>
        </authorList>
    </citation>
    <scope>NUCLEOTIDE SEQUENCE [LARGE SCALE GENOMIC DNA]</scope>
    <source>
        <strain evidence="2">LQN</strain>
        <tissue evidence="2">Leaf</tissue>
    </source>
</reference>
<dbReference type="EMBL" id="JAWPEI010000007">
    <property type="protein sequence ID" value="KAK4723077.1"/>
    <property type="molecule type" value="Genomic_DNA"/>
</dbReference>
<protein>
    <submittedName>
        <fullName evidence="2">Uncharacterized protein</fullName>
    </submittedName>
</protein>
<organism evidence="2 3">
    <name type="scientific">Solanum pinnatisectum</name>
    <name type="common">tansyleaf nightshade</name>
    <dbReference type="NCBI Taxonomy" id="50273"/>
    <lineage>
        <taxon>Eukaryota</taxon>
        <taxon>Viridiplantae</taxon>
        <taxon>Streptophyta</taxon>
        <taxon>Embryophyta</taxon>
        <taxon>Tracheophyta</taxon>
        <taxon>Spermatophyta</taxon>
        <taxon>Magnoliopsida</taxon>
        <taxon>eudicotyledons</taxon>
        <taxon>Gunneridae</taxon>
        <taxon>Pentapetalae</taxon>
        <taxon>asterids</taxon>
        <taxon>lamiids</taxon>
        <taxon>Solanales</taxon>
        <taxon>Solanaceae</taxon>
        <taxon>Solanoideae</taxon>
        <taxon>Solaneae</taxon>
        <taxon>Solanum</taxon>
    </lineage>
</organism>
<dbReference type="Proteomes" id="UP001311915">
    <property type="component" value="Unassembled WGS sequence"/>
</dbReference>
<accession>A0AAV9LCN5</accession>
<evidence type="ECO:0000313" key="2">
    <source>
        <dbReference type="EMBL" id="KAK4723077.1"/>
    </source>
</evidence>
<name>A0AAV9LCN5_9SOLN</name>
<comment type="caution">
    <text evidence="2">The sequence shown here is derived from an EMBL/GenBank/DDBJ whole genome shotgun (WGS) entry which is preliminary data.</text>
</comment>
<keyword evidence="1" id="KW-0812">Transmembrane</keyword>
<gene>
    <name evidence="2" type="ORF">R3W88_013310</name>
</gene>
<evidence type="ECO:0000313" key="3">
    <source>
        <dbReference type="Proteomes" id="UP001311915"/>
    </source>
</evidence>
<keyword evidence="1" id="KW-1133">Transmembrane helix</keyword>
<keyword evidence="1" id="KW-0472">Membrane</keyword>
<keyword evidence="3" id="KW-1185">Reference proteome</keyword>
<evidence type="ECO:0000256" key="1">
    <source>
        <dbReference type="SAM" id="Phobius"/>
    </source>
</evidence>
<feature type="transmembrane region" description="Helical" evidence="1">
    <location>
        <begin position="42"/>
        <end position="60"/>
    </location>
</feature>
<dbReference type="AlphaFoldDB" id="A0AAV9LCN5"/>
<proteinExistence type="predicted"/>